<evidence type="ECO:0000313" key="2">
    <source>
        <dbReference type="EnsemblProtists" id="EOD34147"/>
    </source>
</evidence>
<reference evidence="3" key="1">
    <citation type="journal article" date="2013" name="Nature">
        <title>Pan genome of the phytoplankton Emiliania underpins its global distribution.</title>
        <authorList>
            <person name="Read B.A."/>
            <person name="Kegel J."/>
            <person name="Klute M.J."/>
            <person name="Kuo A."/>
            <person name="Lefebvre S.C."/>
            <person name="Maumus F."/>
            <person name="Mayer C."/>
            <person name="Miller J."/>
            <person name="Monier A."/>
            <person name="Salamov A."/>
            <person name="Young J."/>
            <person name="Aguilar M."/>
            <person name="Claverie J.M."/>
            <person name="Frickenhaus S."/>
            <person name="Gonzalez K."/>
            <person name="Herman E.K."/>
            <person name="Lin Y.C."/>
            <person name="Napier J."/>
            <person name="Ogata H."/>
            <person name="Sarno A.F."/>
            <person name="Shmutz J."/>
            <person name="Schroeder D."/>
            <person name="de Vargas C."/>
            <person name="Verret F."/>
            <person name="von Dassow P."/>
            <person name="Valentin K."/>
            <person name="Van de Peer Y."/>
            <person name="Wheeler G."/>
            <person name="Dacks J.B."/>
            <person name="Delwiche C.F."/>
            <person name="Dyhrman S.T."/>
            <person name="Glockner G."/>
            <person name="John U."/>
            <person name="Richards T."/>
            <person name="Worden A.Z."/>
            <person name="Zhang X."/>
            <person name="Grigoriev I.V."/>
            <person name="Allen A.E."/>
            <person name="Bidle K."/>
            <person name="Borodovsky M."/>
            <person name="Bowler C."/>
            <person name="Brownlee C."/>
            <person name="Cock J.M."/>
            <person name="Elias M."/>
            <person name="Gladyshev V.N."/>
            <person name="Groth M."/>
            <person name="Guda C."/>
            <person name="Hadaegh A."/>
            <person name="Iglesias-Rodriguez M.D."/>
            <person name="Jenkins J."/>
            <person name="Jones B.M."/>
            <person name="Lawson T."/>
            <person name="Leese F."/>
            <person name="Lindquist E."/>
            <person name="Lobanov A."/>
            <person name="Lomsadze A."/>
            <person name="Malik S.B."/>
            <person name="Marsh M.E."/>
            <person name="Mackinder L."/>
            <person name="Mock T."/>
            <person name="Mueller-Roeber B."/>
            <person name="Pagarete A."/>
            <person name="Parker M."/>
            <person name="Probert I."/>
            <person name="Quesneville H."/>
            <person name="Raines C."/>
            <person name="Rensing S.A."/>
            <person name="Riano-Pachon D.M."/>
            <person name="Richier S."/>
            <person name="Rokitta S."/>
            <person name="Shiraiwa Y."/>
            <person name="Soanes D.M."/>
            <person name="van der Giezen M."/>
            <person name="Wahlund T.M."/>
            <person name="Williams B."/>
            <person name="Wilson W."/>
            <person name="Wolfe G."/>
            <person name="Wurch L.L."/>
        </authorList>
    </citation>
    <scope>NUCLEOTIDE SEQUENCE</scope>
</reference>
<reference evidence="2" key="2">
    <citation type="submission" date="2024-10" db="UniProtKB">
        <authorList>
            <consortium name="EnsemblProtists"/>
        </authorList>
    </citation>
    <scope>IDENTIFICATION</scope>
</reference>
<dbReference type="Pfam" id="PF00646">
    <property type="entry name" value="F-box"/>
    <property type="match status" value="1"/>
</dbReference>
<dbReference type="Gene3D" id="3.80.10.10">
    <property type="entry name" value="Ribonuclease Inhibitor"/>
    <property type="match status" value="1"/>
</dbReference>
<dbReference type="EnsemblProtists" id="EOD34147">
    <property type="protein sequence ID" value="EOD34147"/>
    <property type="gene ID" value="EMIHUDRAFT_111377"/>
</dbReference>
<evidence type="ECO:0000313" key="3">
    <source>
        <dbReference type="Proteomes" id="UP000013827"/>
    </source>
</evidence>
<dbReference type="PROSITE" id="PS50181">
    <property type="entry name" value="FBOX"/>
    <property type="match status" value="1"/>
</dbReference>
<feature type="domain" description="F-box" evidence="1">
    <location>
        <begin position="20"/>
        <end position="66"/>
    </location>
</feature>
<sequence length="259" mass="27948">MEPSLAAAAEAPPPPAVGAALRLLDLSEDLLLAICKTLQLVDLCHLARCNKAVRALASNGSLWTSISFPPSCAEKLTDGMLTKLLERVQAKQHTVTVSLAGCTRIDGSGLEPLRGSTVLRTVDLRRAVFRKGLVKATPFDASAFATLESLAASLESLRVLKEDRYPIPTGPLSLARLRECAMCVEVSEAGAEAVTPPKPLSDARRCTLCMQKYCEPCSQAFFRGCIDCEGTFCYQCVVYDTSHWQPAYMCVECNGGEET</sequence>
<dbReference type="KEGG" id="ehx:EMIHUDRAFT_111377"/>
<dbReference type="SUPFAM" id="SSF81383">
    <property type="entry name" value="F-box domain"/>
    <property type="match status" value="1"/>
</dbReference>
<proteinExistence type="predicted"/>
<keyword evidence="3" id="KW-1185">Reference proteome</keyword>
<dbReference type="RefSeq" id="XP_005786576.1">
    <property type="nucleotide sequence ID" value="XM_005786519.1"/>
</dbReference>
<name>A0A0D3KEG2_EMIH1</name>
<protein>
    <recommendedName>
        <fullName evidence="1">F-box domain-containing protein</fullName>
    </recommendedName>
</protein>
<dbReference type="InterPro" id="IPR001810">
    <property type="entry name" value="F-box_dom"/>
</dbReference>
<dbReference type="HOGENOM" id="CLU_1201749_0_0_1"/>
<accession>A0A0D3KEG2</accession>
<dbReference type="InterPro" id="IPR036047">
    <property type="entry name" value="F-box-like_dom_sf"/>
</dbReference>
<dbReference type="Proteomes" id="UP000013827">
    <property type="component" value="Unassembled WGS sequence"/>
</dbReference>
<dbReference type="GeneID" id="17279418"/>
<dbReference type="PaxDb" id="2903-EOD34147"/>
<dbReference type="AlphaFoldDB" id="A0A0D3KEG2"/>
<dbReference type="InterPro" id="IPR032675">
    <property type="entry name" value="LRR_dom_sf"/>
</dbReference>
<evidence type="ECO:0000259" key="1">
    <source>
        <dbReference type="PROSITE" id="PS50181"/>
    </source>
</evidence>
<organism evidence="2 3">
    <name type="scientific">Emiliania huxleyi (strain CCMP1516)</name>
    <dbReference type="NCBI Taxonomy" id="280463"/>
    <lineage>
        <taxon>Eukaryota</taxon>
        <taxon>Haptista</taxon>
        <taxon>Haptophyta</taxon>
        <taxon>Prymnesiophyceae</taxon>
        <taxon>Isochrysidales</taxon>
        <taxon>Noelaerhabdaceae</taxon>
        <taxon>Emiliania</taxon>
    </lineage>
</organism>